<keyword evidence="2" id="KW-0808">Transferase</keyword>
<dbReference type="InterPro" id="IPR023213">
    <property type="entry name" value="CAT-like_dom_sf"/>
</dbReference>
<dbReference type="Pfam" id="PF00302">
    <property type="entry name" value="CAT"/>
    <property type="match status" value="1"/>
</dbReference>
<dbReference type="PIRSF" id="PIRSF000440">
    <property type="entry name" value="CAT"/>
    <property type="match status" value="1"/>
</dbReference>
<dbReference type="RefSeq" id="WP_109618696.1">
    <property type="nucleotide sequence ID" value="NZ_QGDO01000003.1"/>
</dbReference>
<evidence type="ECO:0000256" key="1">
    <source>
        <dbReference type="PIRSR" id="PIRSR000440-1"/>
    </source>
</evidence>
<dbReference type="Gene3D" id="3.30.559.10">
    <property type="entry name" value="Chloramphenicol acetyltransferase-like domain"/>
    <property type="match status" value="1"/>
</dbReference>
<protein>
    <submittedName>
        <fullName evidence="2">Chloramphenicol O-acetyltransferase type A</fullName>
    </submittedName>
</protein>
<evidence type="ECO:0000313" key="2">
    <source>
        <dbReference type="EMBL" id="PWJ42076.1"/>
    </source>
</evidence>
<dbReference type="PANTHER" id="PTHR38474">
    <property type="entry name" value="SLR0299 PROTEIN"/>
    <property type="match status" value="1"/>
</dbReference>
<dbReference type="SMART" id="SM01059">
    <property type="entry name" value="CAT"/>
    <property type="match status" value="1"/>
</dbReference>
<name>A0A315Z928_SEDFL</name>
<evidence type="ECO:0000313" key="3">
    <source>
        <dbReference type="Proteomes" id="UP000245535"/>
    </source>
</evidence>
<dbReference type="SUPFAM" id="SSF52777">
    <property type="entry name" value="CoA-dependent acyltransferases"/>
    <property type="match status" value="1"/>
</dbReference>
<comment type="caution">
    <text evidence="2">The sequence shown here is derived from an EMBL/GenBank/DDBJ whole genome shotgun (WGS) entry which is preliminary data.</text>
</comment>
<dbReference type="EMBL" id="QGDO01000003">
    <property type="protein sequence ID" value="PWJ42076.1"/>
    <property type="molecule type" value="Genomic_DNA"/>
</dbReference>
<dbReference type="PANTHER" id="PTHR38474:SF1">
    <property type="entry name" value="SLR0299 PROTEIN"/>
    <property type="match status" value="1"/>
</dbReference>
<accession>A0A315Z928</accession>
<dbReference type="AlphaFoldDB" id="A0A315Z928"/>
<dbReference type="OrthoDB" id="9801766at2"/>
<organism evidence="2 3">
    <name type="scientific">Sediminitomix flava</name>
    <dbReference type="NCBI Taxonomy" id="379075"/>
    <lineage>
        <taxon>Bacteria</taxon>
        <taxon>Pseudomonadati</taxon>
        <taxon>Bacteroidota</taxon>
        <taxon>Cytophagia</taxon>
        <taxon>Cytophagales</taxon>
        <taxon>Flammeovirgaceae</taxon>
        <taxon>Sediminitomix</taxon>
    </lineage>
</organism>
<dbReference type="InterPro" id="IPR001707">
    <property type="entry name" value="Cmp_AcTrfase"/>
</dbReference>
<gene>
    <name evidence="2" type="ORF">BC781_103326</name>
</gene>
<proteinExistence type="predicted"/>
<reference evidence="2 3" key="1">
    <citation type="submission" date="2018-03" db="EMBL/GenBank/DDBJ databases">
        <title>Genomic Encyclopedia of Archaeal and Bacterial Type Strains, Phase II (KMG-II): from individual species to whole genera.</title>
        <authorList>
            <person name="Goeker M."/>
        </authorList>
    </citation>
    <scope>NUCLEOTIDE SEQUENCE [LARGE SCALE GENOMIC DNA]</scope>
    <source>
        <strain evidence="2 3">DSM 28229</strain>
    </source>
</reference>
<keyword evidence="3" id="KW-1185">Reference proteome</keyword>
<dbReference type="GO" id="GO:0008811">
    <property type="term" value="F:chloramphenicol O-acetyltransferase activity"/>
    <property type="evidence" value="ECO:0007669"/>
    <property type="project" value="InterPro"/>
</dbReference>
<sequence>MKKLDLKNWNRREHFEFFSKFDEPFWGLVADVDCTKAYELSKKEGYSFFAYYLYQALRAANQVEEFKYRIQEGEVFVCDQINASPTIGRADHTFGFSFIKFQESFVEFEKNLKEEVENVQNSEGLRLSEETGRIDVIHFSSIPWSSFTSLSHARNFQYADCVPKITFGKTLNKHGKMILPLSIHVHHGLADGYHVGKFLEIFQKCLDEA</sequence>
<dbReference type="Proteomes" id="UP000245535">
    <property type="component" value="Unassembled WGS sequence"/>
</dbReference>
<feature type="active site" description="Proton acceptor" evidence="1">
    <location>
        <position position="187"/>
    </location>
</feature>